<feature type="coiled-coil region" evidence="1">
    <location>
        <begin position="23"/>
        <end position="50"/>
    </location>
</feature>
<dbReference type="InterPro" id="IPR037386">
    <property type="entry name" value="CCDC40"/>
</dbReference>
<dbReference type="GO" id="GO:0048793">
    <property type="term" value="P:pronephros development"/>
    <property type="evidence" value="ECO:0007669"/>
    <property type="project" value="Ensembl"/>
</dbReference>
<keyword evidence="1" id="KW-0175">Coiled coil</keyword>
<evidence type="ECO:0000313" key="2">
    <source>
        <dbReference type="Ensembl" id="ENSKMAP00000027602.1"/>
    </source>
</evidence>
<dbReference type="STRING" id="37003.ENSKMAP00000027602"/>
<dbReference type="Ensembl" id="ENSKMAT00000027948.1">
    <property type="protein sequence ID" value="ENSKMAP00000027602.1"/>
    <property type="gene ID" value="ENSKMAG00000020460.1"/>
</dbReference>
<feature type="coiled-coil region" evidence="1">
    <location>
        <begin position="98"/>
        <end position="178"/>
    </location>
</feature>
<feature type="coiled-coil region" evidence="1">
    <location>
        <begin position="480"/>
        <end position="521"/>
    </location>
</feature>
<dbReference type="GO" id="GO:0003146">
    <property type="term" value="P:heart jogging"/>
    <property type="evidence" value="ECO:0007669"/>
    <property type="project" value="Ensembl"/>
</dbReference>
<reference evidence="2" key="1">
    <citation type="submission" date="2025-08" db="UniProtKB">
        <authorList>
            <consortium name="Ensembl"/>
        </authorList>
    </citation>
    <scope>IDENTIFICATION</scope>
</reference>
<feature type="coiled-coil region" evidence="1">
    <location>
        <begin position="547"/>
        <end position="635"/>
    </location>
</feature>
<dbReference type="GO" id="GO:0005737">
    <property type="term" value="C:cytoplasm"/>
    <property type="evidence" value="ECO:0007669"/>
    <property type="project" value="TreeGrafter"/>
</dbReference>
<dbReference type="OMA" id="YIVRHQY"/>
<dbReference type="GO" id="GO:0035082">
    <property type="term" value="P:axoneme assembly"/>
    <property type="evidence" value="ECO:0007669"/>
    <property type="project" value="Ensembl"/>
</dbReference>
<keyword evidence="3" id="KW-1185">Reference proteome</keyword>
<dbReference type="AlphaFoldDB" id="A0A3Q3GWU8"/>
<dbReference type="PANTHER" id="PTHR16275">
    <property type="entry name" value="COILED-COIL DOMAIN-CONTAINING PROTEIN 40"/>
    <property type="match status" value="1"/>
</dbReference>
<dbReference type="GO" id="GO:0005929">
    <property type="term" value="C:cilium"/>
    <property type="evidence" value="ECO:0007669"/>
    <property type="project" value="TreeGrafter"/>
</dbReference>
<dbReference type="PANTHER" id="PTHR16275:SF8">
    <property type="entry name" value="COILED-COIL DOMAIN-CONTAINING PROTEIN 40"/>
    <property type="match status" value="1"/>
</dbReference>
<name>A0A3Q3GWU8_KRYMA</name>
<sequence length="699" mass="80724">VKKADGVQLQEVSVEVFGLQEVLTKMQNRMEDVNRAKAQAEAQRWQAQNQLEATKSGFSDLSEQNSQDKLQGKLDKVLQHLSFTQGVSEDLHSKVKTMKNLQRRAGAEKTQAEDQKLKQDLYIDHLTKEVERLTLQVAMYEVQKSAQAEETQAAKQAFSEAEIEMESLLLTRKQLLQQWNHSLMSIRRKTEAFCAMQEAHQMILLEREIEGYKTATAAEQERNETLTVQLNWCEMDCATSKKLMSQKQADQEALQAAYSACLRSLRETERTLSTLTKENSTYQTELNDQKKELEKENCARLELEDKIMAYIQQQLSHNKAAKYSQQLISKMAALKKDKMCQLQQVENDTSLVELETLKVSERLSSLALIQEALNEETDQNNKLLTSSQTDFSTFARLIEQKQAAIASITKKISVIAASTGRDDLSPLHIKLQGTMAQIEELKANIRANQQLWMLQQGALVGLSKDLETNSRMMHKLQTIHTGMKQKKIHLESQIEQEERENAELEKNSKILERDLEKLNILLSKNHHLSHALEQENTLMETDFIQQVKEAEWESVSIQMKVEKMQEEKEMLLQSLVEAEQQIMLWEKKTQILKETRSALDSEMGQEEILKMKSEIHRMELRVIQLTKQQEQLMRESEAAVVKRESILLRKETMARSSHREITVAELKRSKESLKRMIHRSHTVREEGQYLQEFKEHAAC</sequence>
<accession>A0A3Q3GWU8</accession>
<organism evidence="2 3">
    <name type="scientific">Kryptolebias marmoratus</name>
    <name type="common">Mangrove killifish</name>
    <name type="synonym">Rivulus marmoratus</name>
    <dbReference type="NCBI Taxonomy" id="37003"/>
    <lineage>
        <taxon>Eukaryota</taxon>
        <taxon>Metazoa</taxon>
        <taxon>Chordata</taxon>
        <taxon>Craniata</taxon>
        <taxon>Vertebrata</taxon>
        <taxon>Euteleostomi</taxon>
        <taxon>Actinopterygii</taxon>
        <taxon>Neopterygii</taxon>
        <taxon>Teleostei</taxon>
        <taxon>Neoteleostei</taxon>
        <taxon>Acanthomorphata</taxon>
        <taxon>Ovalentaria</taxon>
        <taxon>Atherinomorphae</taxon>
        <taxon>Cyprinodontiformes</taxon>
        <taxon>Rivulidae</taxon>
        <taxon>Kryptolebias</taxon>
    </lineage>
</organism>
<feature type="coiled-coil region" evidence="1">
    <location>
        <begin position="265"/>
        <end position="306"/>
    </location>
</feature>
<dbReference type="Pfam" id="PF08647">
    <property type="entry name" value="BRE1"/>
    <property type="match status" value="1"/>
</dbReference>
<dbReference type="GeneTree" id="ENSGT00440000035688"/>
<evidence type="ECO:0000313" key="3">
    <source>
        <dbReference type="Proteomes" id="UP000264800"/>
    </source>
</evidence>
<dbReference type="GO" id="GO:0001947">
    <property type="term" value="P:heart looping"/>
    <property type="evidence" value="ECO:0007669"/>
    <property type="project" value="Ensembl"/>
</dbReference>
<evidence type="ECO:0000256" key="1">
    <source>
        <dbReference type="SAM" id="Coils"/>
    </source>
</evidence>
<reference evidence="2" key="2">
    <citation type="submission" date="2025-09" db="UniProtKB">
        <authorList>
            <consortium name="Ensembl"/>
        </authorList>
    </citation>
    <scope>IDENTIFICATION</scope>
</reference>
<proteinExistence type="predicted"/>
<dbReference type="Proteomes" id="UP000264800">
    <property type="component" value="Unplaced"/>
</dbReference>
<dbReference type="GO" id="GO:0060287">
    <property type="term" value="P:epithelial cilium movement involved in determination of left/right asymmetry"/>
    <property type="evidence" value="ECO:0007669"/>
    <property type="project" value="Ensembl"/>
</dbReference>
<dbReference type="GO" id="GO:0005576">
    <property type="term" value="C:extracellular region"/>
    <property type="evidence" value="ECO:0007669"/>
    <property type="project" value="GOC"/>
</dbReference>
<protein>
    <submittedName>
        <fullName evidence="2">Coiled-coil domain 40 molecular ruler complex subunit</fullName>
    </submittedName>
</protein>